<dbReference type="GeneTree" id="ENSGT01100000263740"/>
<dbReference type="Gene3D" id="4.10.75.10">
    <property type="entry name" value="Elafin-like"/>
    <property type="match status" value="1"/>
</dbReference>
<feature type="domain" description="WAP" evidence="1">
    <location>
        <begin position="15"/>
        <end position="60"/>
    </location>
</feature>
<sequence>MNYNYINTLCPKVGQDPKIGKCPLVFQTLLPGRPCQNDGHCPGQEKCCSFASGSVCAPPIIIFLNVSICSS</sequence>
<evidence type="ECO:0000259" key="1">
    <source>
        <dbReference type="PROSITE" id="PS51390"/>
    </source>
</evidence>
<dbReference type="InterPro" id="IPR008197">
    <property type="entry name" value="WAP_dom"/>
</dbReference>
<dbReference type="InterPro" id="IPR036645">
    <property type="entry name" value="Elafin-like_sf"/>
</dbReference>
<dbReference type="SMART" id="SM00217">
    <property type="entry name" value="WAP"/>
    <property type="match status" value="1"/>
</dbReference>
<keyword evidence="3" id="KW-1185">Reference proteome</keyword>
<dbReference type="GO" id="GO:0005576">
    <property type="term" value="C:extracellular region"/>
    <property type="evidence" value="ECO:0007669"/>
    <property type="project" value="InterPro"/>
</dbReference>
<dbReference type="Proteomes" id="UP000265020">
    <property type="component" value="Unassembled WGS sequence"/>
</dbReference>
<dbReference type="Ensembl" id="ENSCVAT00000018852.1">
    <property type="protein sequence ID" value="ENSCVAP00000027626.1"/>
    <property type="gene ID" value="ENSCVAG00000014088.1"/>
</dbReference>
<dbReference type="PROSITE" id="PS51390">
    <property type="entry name" value="WAP"/>
    <property type="match status" value="1"/>
</dbReference>
<protein>
    <recommendedName>
        <fullName evidence="1">WAP domain-containing protein</fullName>
    </recommendedName>
</protein>
<dbReference type="GO" id="GO:0030414">
    <property type="term" value="F:peptidase inhibitor activity"/>
    <property type="evidence" value="ECO:0007669"/>
    <property type="project" value="InterPro"/>
</dbReference>
<evidence type="ECO:0000313" key="3">
    <source>
        <dbReference type="Proteomes" id="UP000265020"/>
    </source>
</evidence>
<dbReference type="AlphaFoldDB" id="A0A3Q2E5X6"/>
<proteinExistence type="predicted"/>
<reference evidence="2" key="2">
    <citation type="submission" date="2025-09" db="UniProtKB">
        <authorList>
            <consortium name="Ensembl"/>
        </authorList>
    </citation>
    <scope>IDENTIFICATION</scope>
</reference>
<accession>A0A3Q2E5X6</accession>
<name>A0A3Q2E5X6_CYPVA</name>
<dbReference type="SUPFAM" id="SSF57256">
    <property type="entry name" value="Elafin-like"/>
    <property type="match status" value="1"/>
</dbReference>
<dbReference type="Pfam" id="PF00095">
    <property type="entry name" value="WAP"/>
    <property type="match status" value="1"/>
</dbReference>
<reference evidence="2" key="1">
    <citation type="submission" date="2025-08" db="UniProtKB">
        <authorList>
            <consortium name="Ensembl"/>
        </authorList>
    </citation>
    <scope>IDENTIFICATION</scope>
</reference>
<organism evidence="2 3">
    <name type="scientific">Cyprinodon variegatus</name>
    <name type="common">Sheepshead minnow</name>
    <dbReference type="NCBI Taxonomy" id="28743"/>
    <lineage>
        <taxon>Eukaryota</taxon>
        <taxon>Metazoa</taxon>
        <taxon>Chordata</taxon>
        <taxon>Craniata</taxon>
        <taxon>Vertebrata</taxon>
        <taxon>Euteleostomi</taxon>
        <taxon>Actinopterygii</taxon>
        <taxon>Neopterygii</taxon>
        <taxon>Teleostei</taxon>
        <taxon>Neoteleostei</taxon>
        <taxon>Acanthomorphata</taxon>
        <taxon>Ovalentaria</taxon>
        <taxon>Atherinomorphae</taxon>
        <taxon>Cyprinodontiformes</taxon>
        <taxon>Cyprinodontidae</taxon>
        <taxon>Cyprinodon</taxon>
    </lineage>
</organism>
<evidence type="ECO:0000313" key="2">
    <source>
        <dbReference type="Ensembl" id="ENSCVAP00000027626.1"/>
    </source>
</evidence>